<dbReference type="PROSITE" id="PS00122">
    <property type="entry name" value="CARBOXYLESTERASE_B_1"/>
    <property type="match status" value="1"/>
</dbReference>
<dbReference type="Pfam" id="PF00135">
    <property type="entry name" value="COesterase"/>
    <property type="match status" value="2"/>
</dbReference>
<reference evidence="7 8" key="1">
    <citation type="journal article" date="2022" name="Allergy">
        <title>Genome assembly and annotation of Periplaneta americana reveal a comprehensive cockroach allergen profile.</title>
        <authorList>
            <person name="Wang L."/>
            <person name="Xiong Q."/>
            <person name="Saelim N."/>
            <person name="Wang L."/>
            <person name="Nong W."/>
            <person name="Wan A.T."/>
            <person name="Shi M."/>
            <person name="Liu X."/>
            <person name="Cao Q."/>
            <person name="Hui J.H.L."/>
            <person name="Sookrung N."/>
            <person name="Leung T.F."/>
            <person name="Tungtrongchitr A."/>
            <person name="Tsui S.K.W."/>
        </authorList>
    </citation>
    <scope>NUCLEOTIDE SEQUENCE [LARGE SCALE GENOMIC DNA]</scope>
    <source>
        <strain evidence="7">PWHHKU_190912</strain>
    </source>
</reference>
<evidence type="ECO:0000313" key="7">
    <source>
        <dbReference type="EMBL" id="KAJ4435647.1"/>
    </source>
</evidence>
<evidence type="ECO:0000256" key="2">
    <source>
        <dbReference type="ARBA" id="ARBA00022487"/>
    </source>
</evidence>
<dbReference type="InterPro" id="IPR029058">
    <property type="entry name" value="AB_hydrolase_fold"/>
</dbReference>
<accession>A0ABQ8SPL9</accession>
<dbReference type="SUPFAM" id="SSF53474">
    <property type="entry name" value="alpha/beta-Hydrolases"/>
    <property type="match status" value="2"/>
</dbReference>
<evidence type="ECO:0000256" key="3">
    <source>
        <dbReference type="ARBA" id="ARBA00022801"/>
    </source>
</evidence>
<dbReference type="Proteomes" id="UP001148838">
    <property type="component" value="Unassembled WGS sequence"/>
</dbReference>
<feature type="chain" id="PRO_5045831338" description="Carboxylesterase type B domain-containing protein" evidence="5">
    <location>
        <begin position="18"/>
        <end position="867"/>
    </location>
</feature>
<dbReference type="InterPro" id="IPR019826">
    <property type="entry name" value="Carboxylesterase_B_AS"/>
</dbReference>
<keyword evidence="5" id="KW-0732">Signal</keyword>
<dbReference type="Gene3D" id="3.40.50.1820">
    <property type="entry name" value="alpha/beta hydrolase"/>
    <property type="match status" value="2"/>
</dbReference>
<dbReference type="EMBL" id="JAJSOF020000023">
    <property type="protein sequence ID" value="KAJ4435647.1"/>
    <property type="molecule type" value="Genomic_DNA"/>
</dbReference>
<keyword evidence="2" id="KW-0719">Serine esterase</keyword>
<dbReference type="PROSITE" id="PS00941">
    <property type="entry name" value="CARBOXYLESTERASE_B_2"/>
    <property type="match status" value="1"/>
</dbReference>
<keyword evidence="3" id="KW-0378">Hydrolase</keyword>
<comment type="similarity">
    <text evidence="1">Belongs to the type-B carboxylesterase/lipase family.</text>
</comment>
<protein>
    <recommendedName>
        <fullName evidence="6">Carboxylesterase type B domain-containing protein</fullName>
    </recommendedName>
</protein>
<dbReference type="InterPro" id="IPR050309">
    <property type="entry name" value="Type-B_Carboxylest/Lipase"/>
</dbReference>
<keyword evidence="4" id="KW-0325">Glycoprotein</keyword>
<feature type="domain" description="Carboxylesterase type B" evidence="6">
    <location>
        <begin position="709"/>
        <end position="846"/>
    </location>
</feature>
<dbReference type="InterPro" id="IPR002018">
    <property type="entry name" value="CarbesteraseB"/>
</dbReference>
<evidence type="ECO:0000256" key="5">
    <source>
        <dbReference type="SAM" id="SignalP"/>
    </source>
</evidence>
<dbReference type="PANTHER" id="PTHR11559">
    <property type="entry name" value="CARBOXYLESTERASE"/>
    <property type="match status" value="1"/>
</dbReference>
<evidence type="ECO:0000256" key="1">
    <source>
        <dbReference type="ARBA" id="ARBA00005964"/>
    </source>
</evidence>
<dbReference type="InterPro" id="IPR019819">
    <property type="entry name" value="Carboxylesterase_B_CS"/>
</dbReference>
<organism evidence="7 8">
    <name type="scientific">Periplaneta americana</name>
    <name type="common">American cockroach</name>
    <name type="synonym">Blatta americana</name>
    <dbReference type="NCBI Taxonomy" id="6978"/>
    <lineage>
        <taxon>Eukaryota</taxon>
        <taxon>Metazoa</taxon>
        <taxon>Ecdysozoa</taxon>
        <taxon>Arthropoda</taxon>
        <taxon>Hexapoda</taxon>
        <taxon>Insecta</taxon>
        <taxon>Pterygota</taxon>
        <taxon>Neoptera</taxon>
        <taxon>Polyneoptera</taxon>
        <taxon>Dictyoptera</taxon>
        <taxon>Blattodea</taxon>
        <taxon>Blattoidea</taxon>
        <taxon>Blattidae</taxon>
        <taxon>Blattinae</taxon>
        <taxon>Periplaneta</taxon>
    </lineage>
</organism>
<sequence length="867" mass="97497">MVLFLTVLSLGAPQRRGVVVKLQQGCLRGTKLTSIRNNTTYFAFMGIPYAAVPVGDLRFKDPQPPGKWSGVRDASEEGSVCLQYNGLEYTIEGDEDCLFLNVYTPKLPNGRNDIPKAVMVWIHGGAYYFGSGDRDWYGPDFLITEDVVVVTINYRLGAFGFLSLQNKEIPGNFGMKDQVMALRWVQQNIAKFGGDPGKVTIFGESAGGASVFYHMISPMSKGLFQRAISQSGSPLNVWGFFTPDRIMKSAISYLQELGIDPSDPKKVVQELRKLSSSRLMEAQLGLLSEWGDLDLKMPFRPTTDIMAADNQIFLPDLPINLLNDGKAQKIPYISGATSYEAIIFSKGIKQSVKSNTEIDDYVAALLGGQGCDVNKGICIAIDKVKEAYFSNAQTSNETVFGYINYAIRKVQDNREGLELNGLHQLLVYEDDVNMLGENPQMIRENTGILLEASKEIGLEVNPEKTKYMIMSRDQNIVRNGNIKIGNLSFEEVEKFKYLGAIVTNINDTREEIKHRINMANACYNSVEKLLSSSLLSKNLKVRIYKTVILPVVLYGCETWTLTLRKEQRLRMFENKVLRKIFGAKRDEVTGEWRKLHNTELHALYSSPDIIRNIKSRRLRRAGPSSCIFVKVNLGKFQSRVHSSMPQWEELSTVIVSRLSEGTFFMVEKDLSPSTEVIGANLKQLISEGLSLLSFRDWGKPTVYCLKKRSMVTDIVMVHGIYCTVQKQASLTTTPIYMYELSFTGSMSSKRWFGGPEMPGASHADDLAYLFRRTISNKRFVPGSPELMTSMRMVKLWTNFAKTGNPTPEMDPLLENVVWKPVTESDLVYLDINSELTMQHNFKKNACFSGRNCTKITVQYLHAGYITS</sequence>
<evidence type="ECO:0000259" key="6">
    <source>
        <dbReference type="Pfam" id="PF00135"/>
    </source>
</evidence>
<keyword evidence="8" id="KW-1185">Reference proteome</keyword>
<proteinExistence type="inferred from homology"/>
<feature type="signal peptide" evidence="5">
    <location>
        <begin position="1"/>
        <end position="17"/>
    </location>
</feature>
<evidence type="ECO:0000256" key="4">
    <source>
        <dbReference type="ARBA" id="ARBA00023180"/>
    </source>
</evidence>
<evidence type="ECO:0000313" key="8">
    <source>
        <dbReference type="Proteomes" id="UP001148838"/>
    </source>
</evidence>
<feature type="domain" description="Carboxylesterase type B" evidence="6">
    <location>
        <begin position="19"/>
        <end position="362"/>
    </location>
</feature>
<comment type="caution">
    <text evidence="7">The sequence shown here is derived from an EMBL/GenBank/DDBJ whole genome shotgun (WGS) entry which is preliminary data.</text>
</comment>
<gene>
    <name evidence="7" type="ORF">ANN_18263</name>
</gene>
<name>A0ABQ8SPL9_PERAM</name>